<gene>
    <name evidence="1" type="ORF">HPB51_014086</name>
</gene>
<evidence type="ECO:0000313" key="1">
    <source>
        <dbReference type="EMBL" id="KAH8035963.1"/>
    </source>
</evidence>
<reference evidence="1" key="2">
    <citation type="submission" date="2021-09" db="EMBL/GenBank/DDBJ databases">
        <authorList>
            <person name="Jia N."/>
            <person name="Wang J."/>
            <person name="Shi W."/>
            <person name="Du L."/>
            <person name="Sun Y."/>
            <person name="Zhan W."/>
            <person name="Jiang J."/>
            <person name="Wang Q."/>
            <person name="Zhang B."/>
            <person name="Ji P."/>
            <person name="Sakyi L.B."/>
            <person name="Cui X."/>
            <person name="Yuan T."/>
            <person name="Jiang B."/>
            <person name="Yang W."/>
            <person name="Lam T.T.-Y."/>
            <person name="Chang Q."/>
            <person name="Ding S."/>
            <person name="Wang X."/>
            <person name="Zhu J."/>
            <person name="Ruan X."/>
            <person name="Zhao L."/>
            <person name="Wei J."/>
            <person name="Que T."/>
            <person name="Du C."/>
            <person name="Cheng J."/>
            <person name="Dai P."/>
            <person name="Han X."/>
            <person name="Huang E."/>
            <person name="Gao Y."/>
            <person name="Liu J."/>
            <person name="Shao H."/>
            <person name="Ye R."/>
            <person name="Li L."/>
            <person name="Wei W."/>
            <person name="Wang X."/>
            <person name="Wang C."/>
            <person name="Huo Q."/>
            <person name="Li W."/>
            <person name="Guo W."/>
            <person name="Chen H."/>
            <person name="Chen S."/>
            <person name="Zhou L."/>
            <person name="Zhou L."/>
            <person name="Ni X."/>
            <person name="Tian J."/>
            <person name="Zhou Y."/>
            <person name="Sheng Y."/>
            <person name="Liu T."/>
            <person name="Pan Y."/>
            <person name="Xia L."/>
            <person name="Li J."/>
            <person name="Zhao F."/>
            <person name="Cao W."/>
        </authorList>
    </citation>
    <scope>NUCLEOTIDE SEQUENCE</scope>
    <source>
        <strain evidence="1">Rmic-2018</strain>
        <tissue evidence="1">Larvae</tissue>
    </source>
</reference>
<dbReference type="EMBL" id="JABSTU010000003">
    <property type="protein sequence ID" value="KAH8035963.1"/>
    <property type="molecule type" value="Genomic_DNA"/>
</dbReference>
<evidence type="ECO:0000313" key="2">
    <source>
        <dbReference type="Proteomes" id="UP000821866"/>
    </source>
</evidence>
<sequence length="238" mass="26774">MALNMYSYKPDEVELSVLSPGLNFIVGASTDKKKFVCAVENAVSKVDPAQRDEARTSVVSVLSSLLASPSSSLSSEKRQVVRTLRGNRELAILPANKRSATVMLDRTDYSWKMFTLLQDTNTYMPPNHDPTPEVQKDFQRLLADVFHVVPPEINKFPVRHLTSSQSFSTGFVRPAQGHRGTHIHISYDLMDKVCDVVLDKEDILVSFDVKSFYTSVSAELAVDVCRTHIHILWSRMQM</sequence>
<evidence type="ECO:0008006" key="3">
    <source>
        <dbReference type="Google" id="ProtNLM"/>
    </source>
</evidence>
<comment type="caution">
    <text evidence="1">The sequence shown here is derived from an EMBL/GenBank/DDBJ whole genome shotgun (WGS) entry which is preliminary data.</text>
</comment>
<organism evidence="1 2">
    <name type="scientific">Rhipicephalus microplus</name>
    <name type="common">Cattle tick</name>
    <name type="synonym">Boophilus microplus</name>
    <dbReference type="NCBI Taxonomy" id="6941"/>
    <lineage>
        <taxon>Eukaryota</taxon>
        <taxon>Metazoa</taxon>
        <taxon>Ecdysozoa</taxon>
        <taxon>Arthropoda</taxon>
        <taxon>Chelicerata</taxon>
        <taxon>Arachnida</taxon>
        <taxon>Acari</taxon>
        <taxon>Parasitiformes</taxon>
        <taxon>Ixodida</taxon>
        <taxon>Ixodoidea</taxon>
        <taxon>Ixodidae</taxon>
        <taxon>Rhipicephalinae</taxon>
        <taxon>Rhipicephalus</taxon>
        <taxon>Boophilus</taxon>
    </lineage>
</organism>
<reference evidence="1" key="1">
    <citation type="journal article" date="2020" name="Cell">
        <title>Large-Scale Comparative Analyses of Tick Genomes Elucidate Their Genetic Diversity and Vector Capacities.</title>
        <authorList>
            <consortium name="Tick Genome and Microbiome Consortium (TIGMIC)"/>
            <person name="Jia N."/>
            <person name="Wang J."/>
            <person name="Shi W."/>
            <person name="Du L."/>
            <person name="Sun Y."/>
            <person name="Zhan W."/>
            <person name="Jiang J.F."/>
            <person name="Wang Q."/>
            <person name="Zhang B."/>
            <person name="Ji P."/>
            <person name="Bell-Sakyi L."/>
            <person name="Cui X.M."/>
            <person name="Yuan T.T."/>
            <person name="Jiang B.G."/>
            <person name="Yang W.F."/>
            <person name="Lam T.T."/>
            <person name="Chang Q.C."/>
            <person name="Ding S.J."/>
            <person name="Wang X.J."/>
            <person name="Zhu J.G."/>
            <person name="Ruan X.D."/>
            <person name="Zhao L."/>
            <person name="Wei J.T."/>
            <person name="Ye R.Z."/>
            <person name="Que T.C."/>
            <person name="Du C.H."/>
            <person name="Zhou Y.H."/>
            <person name="Cheng J.X."/>
            <person name="Dai P.F."/>
            <person name="Guo W.B."/>
            <person name="Han X.H."/>
            <person name="Huang E.J."/>
            <person name="Li L.F."/>
            <person name="Wei W."/>
            <person name="Gao Y.C."/>
            <person name="Liu J.Z."/>
            <person name="Shao H.Z."/>
            <person name="Wang X."/>
            <person name="Wang C.C."/>
            <person name="Yang T.C."/>
            <person name="Huo Q.B."/>
            <person name="Li W."/>
            <person name="Chen H.Y."/>
            <person name="Chen S.E."/>
            <person name="Zhou L.G."/>
            <person name="Ni X.B."/>
            <person name="Tian J.H."/>
            <person name="Sheng Y."/>
            <person name="Liu T."/>
            <person name="Pan Y.S."/>
            <person name="Xia L.Y."/>
            <person name="Li J."/>
            <person name="Zhao F."/>
            <person name="Cao W.C."/>
        </authorList>
    </citation>
    <scope>NUCLEOTIDE SEQUENCE</scope>
    <source>
        <strain evidence="1">Rmic-2018</strain>
    </source>
</reference>
<dbReference type="Proteomes" id="UP000821866">
    <property type="component" value="Chromosome 11"/>
</dbReference>
<accession>A0A9J6EN68</accession>
<protein>
    <recommendedName>
        <fullName evidence="3">Reverse transcriptase domain-containing protein</fullName>
    </recommendedName>
</protein>
<dbReference type="AlphaFoldDB" id="A0A9J6EN68"/>
<proteinExistence type="predicted"/>
<name>A0A9J6EN68_RHIMP</name>
<keyword evidence="2" id="KW-1185">Reference proteome</keyword>